<feature type="compositionally biased region" description="Polar residues" evidence="1">
    <location>
        <begin position="1"/>
        <end position="12"/>
    </location>
</feature>
<name>A0A2P2NUD3_RHIMU</name>
<evidence type="ECO:0000256" key="1">
    <source>
        <dbReference type="SAM" id="MobiDB-lite"/>
    </source>
</evidence>
<organism evidence="2">
    <name type="scientific">Rhizophora mucronata</name>
    <name type="common">Asiatic mangrove</name>
    <dbReference type="NCBI Taxonomy" id="61149"/>
    <lineage>
        <taxon>Eukaryota</taxon>
        <taxon>Viridiplantae</taxon>
        <taxon>Streptophyta</taxon>
        <taxon>Embryophyta</taxon>
        <taxon>Tracheophyta</taxon>
        <taxon>Spermatophyta</taxon>
        <taxon>Magnoliopsida</taxon>
        <taxon>eudicotyledons</taxon>
        <taxon>Gunneridae</taxon>
        <taxon>Pentapetalae</taxon>
        <taxon>rosids</taxon>
        <taxon>fabids</taxon>
        <taxon>Malpighiales</taxon>
        <taxon>Rhizophoraceae</taxon>
        <taxon>Rhizophora</taxon>
    </lineage>
</organism>
<accession>A0A2P2NUD3</accession>
<dbReference type="AlphaFoldDB" id="A0A2P2NUD3"/>
<sequence>MKNPNPYSSGSSMLHLMVLQPKCN</sequence>
<proteinExistence type="predicted"/>
<reference evidence="2" key="1">
    <citation type="submission" date="2018-02" db="EMBL/GenBank/DDBJ databases">
        <title>Rhizophora mucronata_Transcriptome.</title>
        <authorList>
            <person name="Meera S.P."/>
            <person name="Sreeshan A."/>
            <person name="Augustine A."/>
        </authorList>
    </citation>
    <scope>NUCLEOTIDE SEQUENCE</scope>
    <source>
        <tissue evidence="2">Leaf</tissue>
    </source>
</reference>
<protein>
    <submittedName>
        <fullName evidence="2">Uncharacterized protein</fullName>
    </submittedName>
</protein>
<evidence type="ECO:0000313" key="2">
    <source>
        <dbReference type="EMBL" id="MBX46095.1"/>
    </source>
</evidence>
<dbReference type="EMBL" id="GGEC01065611">
    <property type="protein sequence ID" value="MBX46095.1"/>
    <property type="molecule type" value="Transcribed_RNA"/>
</dbReference>
<feature type="region of interest" description="Disordered" evidence="1">
    <location>
        <begin position="1"/>
        <end position="24"/>
    </location>
</feature>